<name>A0A1S7NJ13_AGRTU</name>
<feature type="region of interest" description="Disordered" evidence="1">
    <location>
        <begin position="1"/>
        <end position="25"/>
    </location>
</feature>
<sequence length="101" mass="11364">MWKPSGSNRARPEKPPQRGKESSKTAKKLSLVYLAHDLPVRQPLFETYNASIKVGKPVCNRVGTQEIADISKNCQIRVDPCEFIGIYRAVPVICILHDMQT</sequence>
<dbReference type="AlphaFoldDB" id="A0A1S7NJ13"/>
<dbReference type="Proteomes" id="UP000191897">
    <property type="component" value="Unassembled WGS sequence"/>
</dbReference>
<dbReference type="EMBL" id="FBWC01000001">
    <property type="protein sequence ID" value="CUX07851.1"/>
    <property type="molecule type" value="Genomic_DNA"/>
</dbReference>
<evidence type="ECO:0000313" key="3">
    <source>
        <dbReference type="Proteomes" id="UP000191897"/>
    </source>
</evidence>
<reference evidence="2 3" key="1">
    <citation type="submission" date="2016-01" db="EMBL/GenBank/DDBJ databases">
        <authorList>
            <person name="Oliw E.H."/>
        </authorList>
    </citation>
    <scope>NUCLEOTIDE SEQUENCE [LARGE SCALE GENOMIC DNA]</scope>
    <source>
        <strain evidence="2 3">Kerr 14</strain>
    </source>
</reference>
<organism evidence="2 3">
    <name type="scientific">Agrobacterium tumefaciens str. Kerr 14</name>
    <dbReference type="NCBI Taxonomy" id="1183424"/>
    <lineage>
        <taxon>Bacteria</taxon>
        <taxon>Pseudomonadati</taxon>
        <taxon>Pseudomonadota</taxon>
        <taxon>Alphaproteobacteria</taxon>
        <taxon>Hyphomicrobiales</taxon>
        <taxon>Rhizobiaceae</taxon>
        <taxon>Rhizobium/Agrobacterium group</taxon>
        <taxon>Agrobacterium</taxon>
        <taxon>Agrobacterium tumefaciens complex</taxon>
    </lineage>
</organism>
<gene>
    <name evidence="2" type="ORF">AGR4C_Cc10060</name>
</gene>
<protein>
    <submittedName>
        <fullName evidence="2">Uncharacterized protein</fullName>
    </submittedName>
</protein>
<feature type="compositionally biased region" description="Basic and acidic residues" evidence="1">
    <location>
        <begin position="10"/>
        <end position="24"/>
    </location>
</feature>
<proteinExistence type="predicted"/>
<evidence type="ECO:0000313" key="2">
    <source>
        <dbReference type="EMBL" id="CUX07851.1"/>
    </source>
</evidence>
<accession>A0A1S7NJ13</accession>
<evidence type="ECO:0000256" key="1">
    <source>
        <dbReference type="SAM" id="MobiDB-lite"/>
    </source>
</evidence>